<dbReference type="STRING" id="4072.A0A2G2ZHU7"/>
<feature type="compositionally biased region" description="Polar residues" evidence="1">
    <location>
        <begin position="268"/>
        <end position="284"/>
    </location>
</feature>
<feature type="region of interest" description="Disordered" evidence="1">
    <location>
        <begin position="427"/>
        <end position="459"/>
    </location>
</feature>
<accession>A0A2G2ZHU7</accession>
<dbReference type="OMA" id="DWPRNER"/>
<dbReference type="EMBL" id="AYRZ02000005">
    <property type="protein sequence ID" value="PHT81553.1"/>
    <property type="molecule type" value="Genomic_DNA"/>
</dbReference>
<evidence type="ECO:0000313" key="2">
    <source>
        <dbReference type="EMBL" id="PHT81553.1"/>
    </source>
</evidence>
<protein>
    <submittedName>
        <fullName evidence="2">Uncharacterized protein</fullName>
    </submittedName>
</protein>
<gene>
    <name evidence="2" type="ORF">T459_14568</name>
</gene>
<feature type="compositionally biased region" description="Polar residues" evidence="1">
    <location>
        <begin position="432"/>
        <end position="443"/>
    </location>
</feature>
<evidence type="ECO:0000313" key="3">
    <source>
        <dbReference type="Proteomes" id="UP000222542"/>
    </source>
</evidence>
<dbReference type="Proteomes" id="UP000222542">
    <property type="component" value="Unassembled WGS sequence"/>
</dbReference>
<name>A0A2G2ZHU7_CAPAN</name>
<organism evidence="2 3">
    <name type="scientific">Capsicum annuum</name>
    <name type="common">Capsicum pepper</name>
    <dbReference type="NCBI Taxonomy" id="4072"/>
    <lineage>
        <taxon>Eukaryota</taxon>
        <taxon>Viridiplantae</taxon>
        <taxon>Streptophyta</taxon>
        <taxon>Embryophyta</taxon>
        <taxon>Tracheophyta</taxon>
        <taxon>Spermatophyta</taxon>
        <taxon>Magnoliopsida</taxon>
        <taxon>eudicotyledons</taxon>
        <taxon>Gunneridae</taxon>
        <taxon>Pentapetalae</taxon>
        <taxon>asterids</taxon>
        <taxon>lamiids</taxon>
        <taxon>Solanales</taxon>
        <taxon>Solanaceae</taxon>
        <taxon>Solanoideae</taxon>
        <taxon>Capsiceae</taxon>
        <taxon>Capsicum</taxon>
    </lineage>
</organism>
<evidence type="ECO:0000256" key="1">
    <source>
        <dbReference type="SAM" id="MobiDB-lite"/>
    </source>
</evidence>
<dbReference type="AlphaFoldDB" id="A0A2G2ZHU7"/>
<proteinExistence type="predicted"/>
<comment type="caution">
    <text evidence="2">The sequence shown here is derived from an EMBL/GenBank/DDBJ whole genome shotgun (WGS) entry which is preliminary data.</text>
</comment>
<reference evidence="2 3" key="2">
    <citation type="journal article" date="2017" name="Genome Biol.">
        <title>New reference genome sequences of hot pepper reveal the massive evolution of plant disease-resistance genes by retroduplication.</title>
        <authorList>
            <person name="Kim S."/>
            <person name="Park J."/>
            <person name="Yeom S.I."/>
            <person name="Kim Y.M."/>
            <person name="Seo E."/>
            <person name="Kim K.T."/>
            <person name="Kim M.S."/>
            <person name="Lee J.M."/>
            <person name="Cheong K."/>
            <person name="Shin H.S."/>
            <person name="Kim S.B."/>
            <person name="Han K."/>
            <person name="Lee J."/>
            <person name="Park M."/>
            <person name="Lee H.A."/>
            <person name="Lee H.Y."/>
            <person name="Lee Y."/>
            <person name="Oh S."/>
            <person name="Lee J.H."/>
            <person name="Choi E."/>
            <person name="Choi E."/>
            <person name="Lee S.E."/>
            <person name="Jeon J."/>
            <person name="Kim H."/>
            <person name="Choi G."/>
            <person name="Song H."/>
            <person name="Lee J."/>
            <person name="Lee S.C."/>
            <person name="Kwon J.K."/>
            <person name="Lee H.Y."/>
            <person name="Koo N."/>
            <person name="Hong Y."/>
            <person name="Kim R.W."/>
            <person name="Kang W.H."/>
            <person name="Huh J.H."/>
            <person name="Kang B.C."/>
            <person name="Yang T.J."/>
            <person name="Lee Y.H."/>
            <person name="Bennetzen J.L."/>
            <person name="Choi D."/>
        </authorList>
    </citation>
    <scope>NUCLEOTIDE SEQUENCE [LARGE SCALE GENOMIC DNA]</scope>
    <source>
        <strain evidence="3">cv. CM334</strain>
    </source>
</reference>
<feature type="compositionally biased region" description="Polar residues" evidence="1">
    <location>
        <begin position="311"/>
        <end position="320"/>
    </location>
</feature>
<feature type="region of interest" description="Disordered" evidence="1">
    <location>
        <begin position="263"/>
        <end position="328"/>
    </location>
</feature>
<dbReference type="Gramene" id="PHT81553">
    <property type="protein sequence ID" value="PHT81553"/>
    <property type="gene ID" value="T459_14568"/>
</dbReference>
<feature type="compositionally biased region" description="Basic and acidic residues" evidence="1">
    <location>
        <begin position="487"/>
        <end position="505"/>
    </location>
</feature>
<sequence length="537" mass="58496">MTPMEDKLRGSLPPLKMGRLTLIELITTSLSYLGGRFLVGPIDQLFLDALGIPFDPYVFLSSLLPSYKYHHRLHTLHVPLNHILLHGRVGFGEVELGKEEFDMVECVYLCVFWFPLLGGCKSETVEIYLVNCLSLGIGSGDRKLSDWGRRLLGVVLVDSSGGVYLVVLMEGLFGKPPVSHSLEDILRKGFSTSEEVAPQLEPGMIPSTVDPDAAGFEKGNKGPKRPVKISAWKLAKLDSSEAMRAAAKARASSSVLRPVDNRRFDPELSSSENMSIRSSLSADTGGNRDMRNELKNSLAPSQGSRDEYETGTHSVSSLSSPGHVHESVTLSPLPQAQSLGHLNTGIVPERARTSRAAPPSNNNLLLHSSGFDEKIMQRNSTTDPLLLSAAAPAASLLRDIKRTSVVWDQEAGRYVSVPVSASDARTMPLIQGGSSNPNVVSASSDKRPAPVPREPSETPAKPLIEQSEKLMYTGESIFFGGPLLRGPIKDWPRNERASGSKDSQERLPFSLPRESRFTRDAASHQLPVFIPGVFESK</sequence>
<keyword evidence="3" id="KW-1185">Reference proteome</keyword>
<reference evidence="2 3" key="1">
    <citation type="journal article" date="2014" name="Nat. Genet.">
        <title>Genome sequence of the hot pepper provides insights into the evolution of pungency in Capsicum species.</title>
        <authorList>
            <person name="Kim S."/>
            <person name="Park M."/>
            <person name="Yeom S.I."/>
            <person name="Kim Y.M."/>
            <person name="Lee J.M."/>
            <person name="Lee H.A."/>
            <person name="Seo E."/>
            <person name="Choi J."/>
            <person name="Cheong K."/>
            <person name="Kim K.T."/>
            <person name="Jung K."/>
            <person name="Lee G.W."/>
            <person name="Oh S.K."/>
            <person name="Bae C."/>
            <person name="Kim S.B."/>
            <person name="Lee H.Y."/>
            <person name="Kim S.Y."/>
            <person name="Kim M.S."/>
            <person name="Kang B.C."/>
            <person name="Jo Y.D."/>
            <person name="Yang H.B."/>
            <person name="Jeong H.J."/>
            <person name="Kang W.H."/>
            <person name="Kwon J.K."/>
            <person name="Shin C."/>
            <person name="Lim J.Y."/>
            <person name="Park J.H."/>
            <person name="Huh J.H."/>
            <person name="Kim J.S."/>
            <person name="Kim B.D."/>
            <person name="Cohen O."/>
            <person name="Paran I."/>
            <person name="Suh M.C."/>
            <person name="Lee S.B."/>
            <person name="Kim Y.K."/>
            <person name="Shin Y."/>
            <person name="Noh S.J."/>
            <person name="Park J."/>
            <person name="Seo Y.S."/>
            <person name="Kwon S.Y."/>
            <person name="Kim H.A."/>
            <person name="Park J.M."/>
            <person name="Kim H.J."/>
            <person name="Choi S.B."/>
            <person name="Bosland P.W."/>
            <person name="Reeves G."/>
            <person name="Jo S.H."/>
            <person name="Lee B.W."/>
            <person name="Cho H.T."/>
            <person name="Choi H.S."/>
            <person name="Lee M.S."/>
            <person name="Yu Y."/>
            <person name="Do Choi Y."/>
            <person name="Park B.S."/>
            <person name="van Deynze A."/>
            <person name="Ashrafi H."/>
            <person name="Hill T."/>
            <person name="Kim W.T."/>
            <person name="Pai H.S."/>
            <person name="Ahn H.K."/>
            <person name="Yeam I."/>
            <person name="Giovannoni J.J."/>
            <person name="Rose J.K."/>
            <person name="Sorensen I."/>
            <person name="Lee S.J."/>
            <person name="Kim R.W."/>
            <person name="Choi I.Y."/>
            <person name="Choi B.S."/>
            <person name="Lim J.S."/>
            <person name="Lee Y.H."/>
            <person name="Choi D."/>
        </authorList>
    </citation>
    <scope>NUCLEOTIDE SEQUENCE [LARGE SCALE GENOMIC DNA]</scope>
    <source>
        <strain evidence="3">cv. CM334</strain>
    </source>
</reference>
<feature type="region of interest" description="Disordered" evidence="1">
    <location>
        <begin position="483"/>
        <end position="509"/>
    </location>
</feature>